<evidence type="ECO:0000313" key="1">
    <source>
        <dbReference type="EMBL" id="AFL55710.1"/>
    </source>
</evidence>
<organism evidence="1">
    <name type="scientific">Japanese iris necrotic ring virus</name>
    <dbReference type="NCBI Taxonomy" id="77344"/>
    <lineage>
        <taxon>Viruses</taxon>
        <taxon>Riboviria</taxon>
        <taxon>Orthornavirae</taxon>
        <taxon>Kitrinoviricota</taxon>
        <taxon>Tolucaviricetes</taxon>
        <taxon>Tolivirales</taxon>
        <taxon>Tombusviridae</taxon>
        <taxon>Procedovirinae</taxon>
        <taxon>Betacarmovirus</taxon>
        <taxon>Betacarmovirus iridis</taxon>
    </lineage>
</organism>
<accession>I3XIG7</accession>
<proteinExistence type="predicted"/>
<dbReference type="EMBL" id="JQ807998">
    <property type="protein sequence ID" value="AFL55710.1"/>
    <property type="molecule type" value="Genomic_RNA"/>
</dbReference>
<sequence>MYWFEELALWVLDSRFVPLPIGVIGGAVVICNVATREAAIEAVSTGITNLIDHVAGALSVGINPLDECKSLLKVVPLHPSMDSLLKNPVLSEDPEECLEVIQADEKSVKKRVNRHSRGTFASHAAIACKMHFGVVPLPTRANLTVATRFVANYCQERHVVPAHARGICDAAIPLIFTPDRGDIGVMAALNHRESQIRRVAVREASNLCTPSMELVQNPFCGSAWRRMGRVLVGYEDYTSFQFSK</sequence>
<name>I3XIG7_9TOMB</name>
<protein>
    <submittedName>
        <fullName evidence="1">p27</fullName>
    </submittedName>
</protein>
<reference evidence="1" key="1">
    <citation type="journal article" date="2012" name="Australas. Plant Dis. Notes">
        <title>First report of an isolate of Japanese iris necrotic ring virus from Australia.</title>
        <authorList>
            <person name="Wylie S.J."/>
            <person name="Li H."/>
            <person name="Jones M.G.K."/>
        </authorList>
    </citation>
    <scope>NUCLEOTIDE SEQUENCE</scope>
    <source>
        <strain evidence="1">Marijiniup10</strain>
    </source>
</reference>